<comment type="caution">
    <text evidence="15">The sequence shown here is derived from an EMBL/GenBank/DDBJ whole genome shotgun (WGS) entry which is preliminary data.</text>
</comment>
<keyword evidence="7" id="KW-0479">Metal-binding</keyword>
<dbReference type="EMBL" id="NQJD01000047">
    <property type="protein sequence ID" value="TAA73943.1"/>
    <property type="molecule type" value="Genomic_DNA"/>
</dbReference>
<evidence type="ECO:0000256" key="10">
    <source>
        <dbReference type="ARBA" id="ARBA00022989"/>
    </source>
</evidence>
<keyword evidence="9" id="KW-0862">Zinc</keyword>
<dbReference type="PANTHER" id="PTHR35864:SF1">
    <property type="entry name" value="ZINC METALLOPROTEASE YWHC-RELATED"/>
    <property type="match status" value="1"/>
</dbReference>
<feature type="transmembrane region" description="Helical" evidence="13">
    <location>
        <begin position="53"/>
        <end position="74"/>
    </location>
</feature>
<protein>
    <submittedName>
        <fullName evidence="15">Zn-dependent protease (Includes SpoIVFB)</fullName>
    </submittedName>
</protein>
<evidence type="ECO:0000256" key="3">
    <source>
        <dbReference type="ARBA" id="ARBA00007931"/>
    </source>
</evidence>
<keyword evidence="5 15" id="KW-0645">Protease</keyword>
<evidence type="ECO:0000256" key="12">
    <source>
        <dbReference type="ARBA" id="ARBA00023136"/>
    </source>
</evidence>
<comment type="subcellular location">
    <subcellularLocation>
        <location evidence="2">Cell membrane</location>
        <topology evidence="2">Multi-pass membrane protein</topology>
    </subcellularLocation>
</comment>
<sequence>MDMNQYILKFLILAPPLLFALTLHELAHGYVAWMLGDPTAKNEGRLTMNPLKHLDPFGVLAFLIANIGWAKPVPVNPTYFKNPQKGMLLVALAGPGINLLLAVASALLVKLLIMQPVTSPFLISLLAPAVNMAAASVFINVMLAVFNCLPIPPLDGSKVLMGMLPSGAARSYAQMEPYGFILVLILFYLGVIGKVIMPITQFASGVLLG</sequence>
<comment type="cofactor">
    <cofactor evidence="1">
        <name>Zn(2+)</name>
        <dbReference type="ChEBI" id="CHEBI:29105"/>
    </cofactor>
</comment>
<accession>A0A521FYW0</accession>
<reference evidence="15" key="1">
    <citation type="submission" date="2017-07" db="EMBL/GenBank/DDBJ databases">
        <title>The cable genome - Insights into the physiology and evolution of filamentous bacteria capable of sulfide oxidation via long distance electron transfer.</title>
        <authorList>
            <person name="Thorup C."/>
            <person name="Bjerg J.T."/>
            <person name="Schreiber L."/>
            <person name="Nielsen L.P."/>
            <person name="Kjeldsen K.U."/>
            <person name="Boesen T."/>
            <person name="Boggild A."/>
            <person name="Meysman F."/>
            <person name="Geelhoed J."/>
            <person name="Schramm A."/>
        </authorList>
    </citation>
    <scope>NUCLEOTIDE SEQUENCE [LARGE SCALE GENOMIC DNA]</scope>
    <source>
        <strain evidence="15">GS</strain>
    </source>
</reference>
<dbReference type="Pfam" id="PF02163">
    <property type="entry name" value="Peptidase_M50"/>
    <property type="match status" value="1"/>
</dbReference>
<feature type="transmembrane region" description="Helical" evidence="13">
    <location>
        <begin position="86"/>
        <end position="109"/>
    </location>
</feature>
<evidence type="ECO:0000256" key="1">
    <source>
        <dbReference type="ARBA" id="ARBA00001947"/>
    </source>
</evidence>
<feature type="domain" description="Peptidase M50" evidence="14">
    <location>
        <begin position="130"/>
        <end position="170"/>
    </location>
</feature>
<proteinExistence type="inferred from homology"/>
<dbReference type="AlphaFoldDB" id="A0A521FYW0"/>
<keyword evidence="12 13" id="KW-0472">Membrane</keyword>
<dbReference type="GO" id="GO:0005886">
    <property type="term" value="C:plasma membrane"/>
    <property type="evidence" value="ECO:0007669"/>
    <property type="project" value="UniProtKB-SubCell"/>
</dbReference>
<dbReference type="Proteomes" id="UP000316238">
    <property type="component" value="Unassembled WGS sequence"/>
</dbReference>
<keyword evidence="10 13" id="KW-1133">Transmembrane helix</keyword>
<evidence type="ECO:0000256" key="9">
    <source>
        <dbReference type="ARBA" id="ARBA00022833"/>
    </source>
</evidence>
<evidence type="ECO:0000256" key="2">
    <source>
        <dbReference type="ARBA" id="ARBA00004651"/>
    </source>
</evidence>
<evidence type="ECO:0000259" key="14">
    <source>
        <dbReference type="Pfam" id="PF02163"/>
    </source>
</evidence>
<dbReference type="InterPro" id="IPR044537">
    <property type="entry name" value="Rip2-like"/>
</dbReference>
<keyword evidence="11" id="KW-0482">Metalloprotease</keyword>
<dbReference type="GO" id="GO:0008237">
    <property type="term" value="F:metallopeptidase activity"/>
    <property type="evidence" value="ECO:0007669"/>
    <property type="project" value="UniProtKB-KW"/>
</dbReference>
<organism evidence="15 16">
    <name type="scientific">Candidatus Electronema aureum</name>
    <dbReference type="NCBI Taxonomy" id="2005002"/>
    <lineage>
        <taxon>Bacteria</taxon>
        <taxon>Pseudomonadati</taxon>
        <taxon>Thermodesulfobacteriota</taxon>
        <taxon>Desulfobulbia</taxon>
        <taxon>Desulfobulbales</taxon>
        <taxon>Desulfobulbaceae</taxon>
        <taxon>Candidatus Electronema</taxon>
    </lineage>
</organism>
<evidence type="ECO:0000256" key="8">
    <source>
        <dbReference type="ARBA" id="ARBA00022801"/>
    </source>
</evidence>
<name>A0A521FYW0_9BACT</name>
<evidence type="ECO:0000313" key="15">
    <source>
        <dbReference type="EMBL" id="TAA73943.1"/>
    </source>
</evidence>
<evidence type="ECO:0000313" key="16">
    <source>
        <dbReference type="Proteomes" id="UP000316238"/>
    </source>
</evidence>
<feature type="transmembrane region" description="Helical" evidence="13">
    <location>
        <begin position="121"/>
        <end position="149"/>
    </location>
</feature>
<feature type="transmembrane region" description="Helical" evidence="13">
    <location>
        <begin position="178"/>
        <end position="199"/>
    </location>
</feature>
<comment type="similarity">
    <text evidence="3">Belongs to the peptidase M50B family.</text>
</comment>
<evidence type="ECO:0000256" key="4">
    <source>
        <dbReference type="ARBA" id="ARBA00022475"/>
    </source>
</evidence>
<dbReference type="InterPro" id="IPR008915">
    <property type="entry name" value="Peptidase_M50"/>
</dbReference>
<keyword evidence="4" id="KW-1003">Cell membrane</keyword>
<dbReference type="GO" id="GO:0046872">
    <property type="term" value="F:metal ion binding"/>
    <property type="evidence" value="ECO:0007669"/>
    <property type="project" value="UniProtKB-KW"/>
</dbReference>
<keyword evidence="16" id="KW-1185">Reference proteome</keyword>
<dbReference type="GO" id="GO:0006508">
    <property type="term" value="P:proteolysis"/>
    <property type="evidence" value="ECO:0007669"/>
    <property type="project" value="UniProtKB-KW"/>
</dbReference>
<gene>
    <name evidence="15" type="ORF">CDV28_1472</name>
</gene>
<dbReference type="InterPro" id="IPR052348">
    <property type="entry name" value="Metallopeptidase_M50B"/>
</dbReference>
<evidence type="ECO:0000256" key="13">
    <source>
        <dbReference type="SAM" id="Phobius"/>
    </source>
</evidence>
<keyword evidence="8" id="KW-0378">Hydrolase</keyword>
<dbReference type="PANTHER" id="PTHR35864">
    <property type="entry name" value="ZINC METALLOPROTEASE MJ0611-RELATED"/>
    <property type="match status" value="1"/>
</dbReference>
<evidence type="ECO:0000256" key="5">
    <source>
        <dbReference type="ARBA" id="ARBA00022670"/>
    </source>
</evidence>
<dbReference type="CDD" id="cd06158">
    <property type="entry name" value="S2P-M50_like_1"/>
    <property type="match status" value="1"/>
</dbReference>
<evidence type="ECO:0000256" key="7">
    <source>
        <dbReference type="ARBA" id="ARBA00022723"/>
    </source>
</evidence>
<evidence type="ECO:0000256" key="6">
    <source>
        <dbReference type="ARBA" id="ARBA00022692"/>
    </source>
</evidence>
<keyword evidence="6 13" id="KW-0812">Transmembrane</keyword>
<evidence type="ECO:0000256" key="11">
    <source>
        <dbReference type="ARBA" id="ARBA00023049"/>
    </source>
</evidence>